<evidence type="ECO:0000313" key="1">
    <source>
        <dbReference type="EMBL" id="KAB2682814.1"/>
    </source>
</evidence>
<sequence length="114" mass="12592">MVPKKGTDVLKQARRIFLEEMSVALKSELGDSRKAAKEITKWTGASDRTAKYWLSGARSPSGWQLVVLAEHSDAVFRAVLRLSHRNAFQVSVELNAARAALKRATSLIDDLSIP</sequence>
<gene>
    <name evidence="1" type="ORF">F9L08_17055</name>
</gene>
<name>A0A6L3YIR3_9HYPH</name>
<dbReference type="RefSeq" id="WP_151652389.1">
    <property type="nucleotide sequence ID" value="NZ_WBVX01000018.1"/>
</dbReference>
<comment type="caution">
    <text evidence="1">The sequence shown here is derived from an EMBL/GenBank/DDBJ whole genome shotgun (WGS) entry which is preliminary data.</text>
</comment>
<dbReference type="Proteomes" id="UP000481643">
    <property type="component" value="Unassembled WGS sequence"/>
</dbReference>
<protein>
    <submittedName>
        <fullName evidence="1">Uncharacterized protein</fullName>
    </submittedName>
</protein>
<evidence type="ECO:0000313" key="2">
    <source>
        <dbReference type="Proteomes" id="UP000481643"/>
    </source>
</evidence>
<dbReference type="AlphaFoldDB" id="A0A6L3YIR3"/>
<organism evidence="1 2">
    <name type="scientific">Brucella tritici</name>
    <dbReference type="NCBI Taxonomy" id="94626"/>
    <lineage>
        <taxon>Bacteria</taxon>
        <taxon>Pseudomonadati</taxon>
        <taxon>Pseudomonadota</taxon>
        <taxon>Alphaproteobacteria</taxon>
        <taxon>Hyphomicrobiales</taxon>
        <taxon>Brucellaceae</taxon>
        <taxon>Brucella/Ochrobactrum group</taxon>
        <taxon>Brucella</taxon>
    </lineage>
</organism>
<dbReference type="EMBL" id="WBVX01000018">
    <property type="protein sequence ID" value="KAB2682814.1"/>
    <property type="molecule type" value="Genomic_DNA"/>
</dbReference>
<accession>A0A6L3YIR3</accession>
<reference evidence="1 2" key="1">
    <citation type="submission" date="2019-09" db="EMBL/GenBank/DDBJ databases">
        <title>Taxonomic organization of the family Brucellaceae based on a phylogenomic approach.</title>
        <authorList>
            <person name="Leclercq S."/>
            <person name="Cloeckaert A."/>
            <person name="Zygmunt M.S."/>
        </authorList>
    </citation>
    <scope>NUCLEOTIDE SEQUENCE [LARGE SCALE GENOMIC DNA]</scope>
    <source>
        <strain evidence="1 2">WS1830</strain>
    </source>
</reference>
<proteinExistence type="predicted"/>